<dbReference type="Pfam" id="PF03572">
    <property type="entry name" value="Peptidase_S41"/>
    <property type="match status" value="1"/>
</dbReference>
<evidence type="ECO:0000259" key="2">
    <source>
        <dbReference type="Pfam" id="PF03572"/>
    </source>
</evidence>
<feature type="chain" id="PRO_5047421378" evidence="1">
    <location>
        <begin position="21"/>
        <end position="538"/>
    </location>
</feature>
<dbReference type="RefSeq" id="WP_379740294.1">
    <property type="nucleotide sequence ID" value="NZ_JBHSGW010000021.1"/>
</dbReference>
<dbReference type="PANTHER" id="PTHR32060:SF30">
    <property type="entry name" value="CARBOXY-TERMINAL PROCESSING PROTEASE CTPA"/>
    <property type="match status" value="1"/>
</dbReference>
<accession>A0ABV9P4Y8</accession>
<evidence type="ECO:0000256" key="1">
    <source>
        <dbReference type="SAM" id="SignalP"/>
    </source>
</evidence>
<organism evidence="3 4">
    <name type="scientific">Flavobacterium ponti</name>
    <dbReference type="NCBI Taxonomy" id="665133"/>
    <lineage>
        <taxon>Bacteria</taxon>
        <taxon>Pseudomonadati</taxon>
        <taxon>Bacteroidota</taxon>
        <taxon>Flavobacteriia</taxon>
        <taxon>Flavobacteriales</taxon>
        <taxon>Flavobacteriaceae</taxon>
        <taxon>Flavobacterium</taxon>
    </lineage>
</organism>
<feature type="domain" description="Tail specific protease" evidence="2">
    <location>
        <begin position="295"/>
        <end position="512"/>
    </location>
</feature>
<sequence>MKKYFSAALLVILLSNCASVQKHNALIENNLSVNEQIEDINYLEHKIEKIQPSLHQFISEEDLRKKFDSVRSTITIPLKPNEFYFKVSPLLAAIRQGHASMNPIITEYSRKESKEMKKKGLGPVSQFDYKFIDNKLFIMKNKSKDSTIQRGTEVVSIEDITPQDLFSKYRKTYSSDGFNETFIPYAFTMRFGNYLYYELGLRDSLNFKLKCYDSVYTKLIKRFPDKREETKEIKNDSISTTKPKEDVVKKLTKEEKKLAKQKKREENEYNYNYGYDKTKKEYTKTLTFTGIDSSTAVFKIRNFSKGGYKIAYKEVFELLRKTDTKNLVLDLRGNPGGRLNEIHELYSYLTADSTFQLIEEAKVTSKTSLLQADYLSSMPKSLYVLAIPTYPFYASVLMLKTRKDENGEYRFRMKSSKEKPHKANYFKGKIYVLINGGSFSAACIISSKLKENPEITFVGEETGGAFNGTVAGRTSSYELPNSKLRTRLWIMDIAATNKTEEKGRGIFPDVEIIPTIDDILSGIDPELEWIKNDIESKK</sequence>
<dbReference type="Gene3D" id="3.90.226.10">
    <property type="entry name" value="2-enoyl-CoA Hydratase, Chain A, domain 1"/>
    <property type="match status" value="1"/>
</dbReference>
<evidence type="ECO:0000313" key="4">
    <source>
        <dbReference type="Proteomes" id="UP001595885"/>
    </source>
</evidence>
<dbReference type="EMBL" id="JBHSGW010000021">
    <property type="protein sequence ID" value="MFC4739930.1"/>
    <property type="molecule type" value="Genomic_DNA"/>
</dbReference>
<dbReference type="InterPro" id="IPR029045">
    <property type="entry name" value="ClpP/crotonase-like_dom_sf"/>
</dbReference>
<keyword evidence="1" id="KW-0732">Signal</keyword>
<evidence type="ECO:0000313" key="3">
    <source>
        <dbReference type="EMBL" id="MFC4739930.1"/>
    </source>
</evidence>
<reference evidence="4" key="1">
    <citation type="journal article" date="2019" name="Int. J. Syst. Evol. Microbiol.">
        <title>The Global Catalogue of Microorganisms (GCM) 10K type strain sequencing project: providing services to taxonomists for standard genome sequencing and annotation.</title>
        <authorList>
            <consortium name="The Broad Institute Genomics Platform"/>
            <consortium name="The Broad Institute Genome Sequencing Center for Infectious Disease"/>
            <person name="Wu L."/>
            <person name="Ma J."/>
        </authorList>
    </citation>
    <scope>NUCLEOTIDE SEQUENCE [LARGE SCALE GENOMIC DNA]</scope>
    <source>
        <strain evidence="4">CCUG 50349</strain>
    </source>
</reference>
<gene>
    <name evidence="3" type="ORF">ACFO3U_07980</name>
</gene>
<dbReference type="InterPro" id="IPR005151">
    <property type="entry name" value="Tail-specific_protease"/>
</dbReference>
<comment type="caution">
    <text evidence="3">The sequence shown here is derived from an EMBL/GenBank/DDBJ whole genome shotgun (WGS) entry which is preliminary data.</text>
</comment>
<dbReference type="SUPFAM" id="SSF52096">
    <property type="entry name" value="ClpP/crotonase"/>
    <property type="match status" value="1"/>
</dbReference>
<name>A0ABV9P4Y8_9FLAO</name>
<dbReference type="Proteomes" id="UP001595885">
    <property type="component" value="Unassembled WGS sequence"/>
</dbReference>
<feature type="signal peptide" evidence="1">
    <location>
        <begin position="1"/>
        <end position="20"/>
    </location>
</feature>
<proteinExistence type="predicted"/>
<keyword evidence="4" id="KW-1185">Reference proteome</keyword>
<dbReference type="PANTHER" id="PTHR32060">
    <property type="entry name" value="TAIL-SPECIFIC PROTEASE"/>
    <property type="match status" value="1"/>
</dbReference>
<protein>
    <submittedName>
        <fullName evidence="3">S41 family peptidase</fullName>
    </submittedName>
</protein>